<reference evidence="3" key="1">
    <citation type="submission" date="2016-10" db="EMBL/GenBank/DDBJ databases">
        <title>Frankia sp. NRRL B-16386 Genome sequencing.</title>
        <authorList>
            <person name="Ghodhbane-Gtari F."/>
            <person name="Swanson E."/>
            <person name="Gueddou A."/>
            <person name="Hezbri K."/>
            <person name="Ktari K."/>
            <person name="Nouioui I."/>
            <person name="Morris K."/>
            <person name="Simpson S."/>
            <person name="Abebe-Akele F."/>
            <person name="Thomas K."/>
            <person name="Gtari M."/>
            <person name="Tisa L.S."/>
        </authorList>
    </citation>
    <scope>NUCLEOTIDE SEQUENCE [LARGE SCALE GENOMIC DNA]</scope>
    <source>
        <strain evidence="3">NRRL B-16386</strain>
    </source>
</reference>
<comment type="caution">
    <text evidence="2">The sequence shown here is derived from an EMBL/GenBank/DDBJ whole genome shotgun (WGS) entry which is preliminary data.</text>
</comment>
<dbReference type="Proteomes" id="UP000188929">
    <property type="component" value="Unassembled WGS sequence"/>
</dbReference>
<feature type="compositionally biased region" description="Basic and acidic residues" evidence="1">
    <location>
        <begin position="16"/>
        <end position="30"/>
    </location>
</feature>
<accession>A0A1V2IGC4</accession>
<protein>
    <submittedName>
        <fullName evidence="2">Uncharacterized protein</fullName>
    </submittedName>
</protein>
<evidence type="ECO:0000313" key="3">
    <source>
        <dbReference type="Proteomes" id="UP000188929"/>
    </source>
</evidence>
<gene>
    <name evidence="2" type="ORF">BL253_05810</name>
</gene>
<proteinExistence type="predicted"/>
<sequence length="76" mass="7775">MNRVLAGARAPQVAAERQEQIHRDLSDASGRRAAARSAAVAARRRTNFVLGTLDGLRRGAGAGAAARARGAGRGPG</sequence>
<name>A0A1V2IGC4_9ACTN</name>
<evidence type="ECO:0000313" key="2">
    <source>
        <dbReference type="EMBL" id="ONH32248.1"/>
    </source>
</evidence>
<evidence type="ECO:0000256" key="1">
    <source>
        <dbReference type="SAM" id="MobiDB-lite"/>
    </source>
</evidence>
<dbReference type="EMBL" id="MOMC01000012">
    <property type="protein sequence ID" value="ONH32248.1"/>
    <property type="molecule type" value="Genomic_DNA"/>
</dbReference>
<keyword evidence="3" id="KW-1185">Reference proteome</keyword>
<organism evidence="2 3">
    <name type="scientific">Pseudofrankia asymbiotica</name>
    <dbReference type="NCBI Taxonomy" id="1834516"/>
    <lineage>
        <taxon>Bacteria</taxon>
        <taxon>Bacillati</taxon>
        <taxon>Actinomycetota</taxon>
        <taxon>Actinomycetes</taxon>
        <taxon>Frankiales</taxon>
        <taxon>Frankiaceae</taxon>
        <taxon>Pseudofrankia</taxon>
    </lineage>
</organism>
<dbReference type="AlphaFoldDB" id="A0A1V2IGC4"/>
<feature type="region of interest" description="Disordered" evidence="1">
    <location>
        <begin position="1"/>
        <end position="31"/>
    </location>
</feature>